<dbReference type="EMBL" id="GBRH01187573">
    <property type="protein sequence ID" value="JAE10323.1"/>
    <property type="molecule type" value="Transcribed_RNA"/>
</dbReference>
<reference evidence="1" key="2">
    <citation type="journal article" date="2015" name="Data Brief">
        <title>Shoot transcriptome of the giant reed, Arundo donax.</title>
        <authorList>
            <person name="Barrero R.A."/>
            <person name="Guerrero F.D."/>
            <person name="Moolhuijzen P."/>
            <person name="Goolsby J.A."/>
            <person name="Tidwell J."/>
            <person name="Bellgard S.E."/>
            <person name="Bellgard M.I."/>
        </authorList>
    </citation>
    <scope>NUCLEOTIDE SEQUENCE</scope>
    <source>
        <tissue evidence="1">Shoot tissue taken approximately 20 cm above the soil surface</tissue>
    </source>
</reference>
<sequence length="36" mass="4055">MIIYSFILINISVLQYQNSKRIGLATTKVVIINSIS</sequence>
<reference evidence="1" key="1">
    <citation type="submission" date="2014-09" db="EMBL/GenBank/DDBJ databases">
        <authorList>
            <person name="Magalhaes I.L.F."/>
            <person name="Oliveira U."/>
            <person name="Santos F.R."/>
            <person name="Vidigal T.H.D.A."/>
            <person name="Brescovit A.D."/>
            <person name="Santos A.J."/>
        </authorList>
    </citation>
    <scope>NUCLEOTIDE SEQUENCE</scope>
    <source>
        <tissue evidence="1">Shoot tissue taken approximately 20 cm above the soil surface</tissue>
    </source>
</reference>
<organism evidence="1">
    <name type="scientific">Arundo donax</name>
    <name type="common">Giant reed</name>
    <name type="synonym">Donax arundinaceus</name>
    <dbReference type="NCBI Taxonomy" id="35708"/>
    <lineage>
        <taxon>Eukaryota</taxon>
        <taxon>Viridiplantae</taxon>
        <taxon>Streptophyta</taxon>
        <taxon>Embryophyta</taxon>
        <taxon>Tracheophyta</taxon>
        <taxon>Spermatophyta</taxon>
        <taxon>Magnoliopsida</taxon>
        <taxon>Liliopsida</taxon>
        <taxon>Poales</taxon>
        <taxon>Poaceae</taxon>
        <taxon>PACMAD clade</taxon>
        <taxon>Arundinoideae</taxon>
        <taxon>Arundineae</taxon>
        <taxon>Arundo</taxon>
    </lineage>
</organism>
<evidence type="ECO:0000313" key="1">
    <source>
        <dbReference type="EMBL" id="JAE10323.1"/>
    </source>
</evidence>
<name>A0A0A9FPV0_ARUDO</name>
<protein>
    <submittedName>
        <fullName evidence="1">Uncharacterized protein</fullName>
    </submittedName>
</protein>
<dbReference type="AlphaFoldDB" id="A0A0A9FPV0"/>
<accession>A0A0A9FPV0</accession>
<proteinExistence type="predicted"/>